<evidence type="ECO:0000256" key="3">
    <source>
        <dbReference type="ARBA" id="ARBA00022475"/>
    </source>
</evidence>
<feature type="transmembrane region" description="Helical" evidence="7">
    <location>
        <begin position="271"/>
        <end position="291"/>
    </location>
</feature>
<feature type="transmembrane region" description="Helical" evidence="7">
    <location>
        <begin position="303"/>
        <end position="320"/>
    </location>
</feature>
<feature type="transmembrane region" description="Helical" evidence="7">
    <location>
        <begin position="75"/>
        <end position="94"/>
    </location>
</feature>
<dbReference type="NCBIfam" id="TIGR00711">
    <property type="entry name" value="efflux_EmrB"/>
    <property type="match status" value="1"/>
</dbReference>
<dbReference type="GO" id="GO:0022857">
    <property type="term" value="F:transmembrane transporter activity"/>
    <property type="evidence" value="ECO:0007669"/>
    <property type="project" value="InterPro"/>
</dbReference>
<dbReference type="InterPro" id="IPR011701">
    <property type="entry name" value="MFS"/>
</dbReference>
<feature type="domain" description="Major facilitator superfamily (MFS) profile" evidence="8">
    <location>
        <begin position="10"/>
        <end position="464"/>
    </location>
</feature>
<feature type="transmembrane region" description="Helical" evidence="7">
    <location>
        <begin position="106"/>
        <end position="124"/>
    </location>
</feature>
<dbReference type="InterPro" id="IPR005829">
    <property type="entry name" value="Sugar_transporter_CS"/>
</dbReference>
<sequence>MLEARRRSLTLVLCCLAQFMVILDVSIVNVALPSIRAELGFSAADLQWVVNAYTLTFAGFLLLGGRAADLIGRRFVFIAGMAVFGMASLVGGFAQDDTMLVGARAAQGLGGAIVAPASLSILTTTFTEGSERNRALGLWAAMGGAGGAAGALLGGVLTQWLSWRWILFINVPIGLGAALVAMRVLAAGRGKRPAGHFDLAGAITVTAGLVVLTYAIVGSEQHGWGSVRTLGLLAVGAALLAGFALVEARLAAEPLVPLRIFGSRQLTGANLVVFLMGSAAFAMWYFVSLYLQQVLRFSPIEAGLSFLPMTLTIVACSQIASRLTGRIGAGRVLTVGMSSIGAGMLLFAQVRVEGTYIVDVLAPSLLTAMGLGFSFVPVTIAATSGVAGAEAGLASGLVNTSRQVGGSLGLALLATFATHRSADLAGTLDPVGALTEGFQRAFVLGGILALLGAAAAAGLLARQPAAQPV</sequence>
<feature type="transmembrane region" description="Helical" evidence="7">
    <location>
        <begin position="46"/>
        <end position="63"/>
    </location>
</feature>
<dbReference type="AlphaFoldDB" id="A0A6J4RS28"/>
<keyword evidence="6 7" id="KW-0472">Membrane</keyword>
<name>A0A6J4RS28_9ACTN</name>
<keyword evidence="5 7" id="KW-1133">Transmembrane helix</keyword>
<evidence type="ECO:0000256" key="1">
    <source>
        <dbReference type="ARBA" id="ARBA00004651"/>
    </source>
</evidence>
<dbReference type="InterPro" id="IPR020846">
    <property type="entry name" value="MFS_dom"/>
</dbReference>
<dbReference type="InterPro" id="IPR004638">
    <property type="entry name" value="EmrB-like"/>
</dbReference>
<evidence type="ECO:0000256" key="2">
    <source>
        <dbReference type="ARBA" id="ARBA00022448"/>
    </source>
</evidence>
<keyword evidence="2" id="KW-0813">Transport</keyword>
<feature type="transmembrane region" description="Helical" evidence="7">
    <location>
        <begin position="163"/>
        <end position="185"/>
    </location>
</feature>
<keyword evidence="4 7" id="KW-0812">Transmembrane</keyword>
<proteinExistence type="predicted"/>
<dbReference type="SUPFAM" id="SSF103473">
    <property type="entry name" value="MFS general substrate transporter"/>
    <property type="match status" value="1"/>
</dbReference>
<feature type="transmembrane region" description="Helical" evidence="7">
    <location>
        <begin position="370"/>
        <end position="392"/>
    </location>
</feature>
<dbReference type="InterPro" id="IPR036259">
    <property type="entry name" value="MFS_trans_sf"/>
</dbReference>
<dbReference type="CDD" id="cd17321">
    <property type="entry name" value="MFS_MMR_MDR_like"/>
    <property type="match status" value="1"/>
</dbReference>
<dbReference type="PANTHER" id="PTHR42718">
    <property type="entry name" value="MAJOR FACILITATOR SUPERFAMILY MULTIDRUG TRANSPORTER MFSC"/>
    <property type="match status" value="1"/>
</dbReference>
<feature type="transmembrane region" description="Helical" evidence="7">
    <location>
        <begin position="332"/>
        <end position="350"/>
    </location>
</feature>
<feature type="transmembrane region" description="Helical" evidence="7">
    <location>
        <begin position="136"/>
        <end position="157"/>
    </location>
</feature>
<dbReference type="EMBL" id="CADCVR010000021">
    <property type="protein sequence ID" value="CAA9480246.1"/>
    <property type="molecule type" value="Genomic_DNA"/>
</dbReference>
<evidence type="ECO:0000259" key="8">
    <source>
        <dbReference type="PROSITE" id="PS50850"/>
    </source>
</evidence>
<gene>
    <name evidence="9" type="ORF">AVDCRST_MAG53-544</name>
</gene>
<evidence type="ECO:0000256" key="4">
    <source>
        <dbReference type="ARBA" id="ARBA00022692"/>
    </source>
</evidence>
<keyword evidence="3" id="KW-1003">Cell membrane</keyword>
<dbReference type="Gene3D" id="1.20.1250.20">
    <property type="entry name" value="MFS general substrate transporter like domains"/>
    <property type="match status" value="1"/>
</dbReference>
<accession>A0A6J4RS28</accession>
<comment type="subcellular location">
    <subcellularLocation>
        <location evidence="1">Cell membrane</location>
        <topology evidence="1">Multi-pass membrane protein</topology>
    </subcellularLocation>
</comment>
<dbReference type="Pfam" id="PF07690">
    <property type="entry name" value="MFS_1"/>
    <property type="match status" value="1"/>
</dbReference>
<evidence type="ECO:0000256" key="7">
    <source>
        <dbReference type="SAM" id="Phobius"/>
    </source>
</evidence>
<feature type="transmembrane region" description="Helical" evidence="7">
    <location>
        <begin position="442"/>
        <end position="461"/>
    </location>
</feature>
<reference evidence="9" key="1">
    <citation type="submission" date="2020-02" db="EMBL/GenBank/DDBJ databases">
        <authorList>
            <person name="Meier V. D."/>
        </authorList>
    </citation>
    <scope>NUCLEOTIDE SEQUENCE</scope>
    <source>
        <strain evidence="9">AVDCRST_MAG53</strain>
    </source>
</reference>
<protein>
    <submittedName>
        <fullName evidence="9">Uncharacterized MFS-type transporter</fullName>
    </submittedName>
</protein>
<feature type="transmembrane region" description="Helical" evidence="7">
    <location>
        <begin position="229"/>
        <end position="250"/>
    </location>
</feature>
<evidence type="ECO:0000313" key="9">
    <source>
        <dbReference type="EMBL" id="CAA9480246.1"/>
    </source>
</evidence>
<organism evidence="9">
    <name type="scientific">uncultured Solirubrobacteraceae bacterium</name>
    <dbReference type="NCBI Taxonomy" id="1162706"/>
    <lineage>
        <taxon>Bacteria</taxon>
        <taxon>Bacillati</taxon>
        <taxon>Actinomycetota</taxon>
        <taxon>Thermoleophilia</taxon>
        <taxon>Solirubrobacterales</taxon>
        <taxon>Solirubrobacteraceae</taxon>
        <taxon>environmental samples</taxon>
    </lineage>
</organism>
<feature type="transmembrane region" description="Helical" evidence="7">
    <location>
        <begin position="197"/>
        <end position="217"/>
    </location>
</feature>
<dbReference type="PROSITE" id="PS00216">
    <property type="entry name" value="SUGAR_TRANSPORT_1"/>
    <property type="match status" value="1"/>
</dbReference>
<dbReference type="GO" id="GO:0005886">
    <property type="term" value="C:plasma membrane"/>
    <property type="evidence" value="ECO:0007669"/>
    <property type="project" value="UniProtKB-SubCell"/>
</dbReference>
<evidence type="ECO:0000256" key="6">
    <source>
        <dbReference type="ARBA" id="ARBA00023136"/>
    </source>
</evidence>
<dbReference type="PANTHER" id="PTHR42718:SF46">
    <property type="entry name" value="BLR6921 PROTEIN"/>
    <property type="match status" value="1"/>
</dbReference>
<evidence type="ECO:0000256" key="5">
    <source>
        <dbReference type="ARBA" id="ARBA00022989"/>
    </source>
</evidence>
<dbReference type="PROSITE" id="PS50850">
    <property type="entry name" value="MFS"/>
    <property type="match status" value="1"/>
</dbReference>
<dbReference type="Gene3D" id="1.20.1720.10">
    <property type="entry name" value="Multidrug resistance protein D"/>
    <property type="match status" value="1"/>
</dbReference>